<reference evidence="1 2" key="1">
    <citation type="submission" date="2020-03" db="EMBL/GenBank/DDBJ databases">
        <title>Genome Sequence of industrial isolate, B5A.</title>
        <authorList>
            <person name="Sharma S."/>
            <person name="Patil P.B."/>
            <person name="Korpole S."/>
        </authorList>
    </citation>
    <scope>NUCLEOTIDE SEQUENCE [LARGE SCALE GENOMIC DNA]</scope>
    <source>
        <strain evidence="1 2">PI-S10-B5A</strain>
    </source>
</reference>
<sequence length="127" mass="14677">MFVLFIFIIHNKIPPVAGRHHISIITFPCHRFVSNKETQIGTLNQGINEEKTGKLKFSLSESQCQDCWAVVLCGGGCPYENYQENKVIEVPDAALCHVMREVYDYILRKYLSMPDAQREEFFNLHNL</sequence>
<organism evidence="1 2">
    <name type="scientific">Lacrimispora defluvii</name>
    <dbReference type="NCBI Taxonomy" id="2719233"/>
    <lineage>
        <taxon>Bacteria</taxon>
        <taxon>Bacillati</taxon>
        <taxon>Bacillota</taxon>
        <taxon>Clostridia</taxon>
        <taxon>Lachnospirales</taxon>
        <taxon>Lachnospiraceae</taxon>
        <taxon>Lacrimispora</taxon>
    </lineage>
</organism>
<dbReference type="Gene3D" id="3.20.20.70">
    <property type="entry name" value="Aldolase class I"/>
    <property type="match status" value="1"/>
</dbReference>
<keyword evidence="2" id="KW-1185">Reference proteome</keyword>
<evidence type="ECO:0000313" key="2">
    <source>
        <dbReference type="Proteomes" id="UP000539052"/>
    </source>
</evidence>
<dbReference type="Proteomes" id="UP000539052">
    <property type="component" value="Unassembled WGS sequence"/>
</dbReference>
<name>A0ABX1VY60_9FIRM</name>
<gene>
    <name evidence="1" type="ORF">G9470_26285</name>
</gene>
<evidence type="ECO:0000313" key="1">
    <source>
        <dbReference type="EMBL" id="NNJ33266.1"/>
    </source>
</evidence>
<accession>A0ABX1VY60</accession>
<protein>
    <submittedName>
        <fullName evidence="1">SPASM domain-containing protein</fullName>
    </submittedName>
</protein>
<proteinExistence type="predicted"/>
<dbReference type="NCBIfam" id="TIGR04085">
    <property type="entry name" value="rSAM_more_4Fe4S"/>
    <property type="match status" value="1"/>
</dbReference>
<dbReference type="EMBL" id="JAAOXG010000097">
    <property type="protein sequence ID" value="NNJ33266.1"/>
    <property type="molecule type" value="Genomic_DNA"/>
</dbReference>
<dbReference type="InterPro" id="IPR023885">
    <property type="entry name" value="4Fe4S-binding_SPASM_dom"/>
</dbReference>
<dbReference type="InterPro" id="IPR013785">
    <property type="entry name" value="Aldolase_TIM"/>
</dbReference>
<comment type="caution">
    <text evidence="1">The sequence shown here is derived from an EMBL/GenBank/DDBJ whole genome shotgun (WGS) entry which is preliminary data.</text>
</comment>